<evidence type="ECO:0008006" key="3">
    <source>
        <dbReference type="Google" id="ProtNLM"/>
    </source>
</evidence>
<evidence type="ECO:0000313" key="1">
    <source>
        <dbReference type="EMBL" id="TGZ50724.1"/>
    </source>
</evidence>
<keyword evidence="2" id="KW-1185">Reference proteome</keyword>
<accession>A0A4V3SAW9</accession>
<reference evidence="1 2" key="1">
    <citation type="journal article" date="2019" name="Philos. Trans. R. Soc. Lond., B, Biol. Sci.">
        <title>Ant behaviour and brain gene expression of defending hosts depend on the ecological success of the intruding social parasite.</title>
        <authorList>
            <person name="Kaur R."/>
            <person name="Stoldt M."/>
            <person name="Jongepier E."/>
            <person name="Feldmeyer B."/>
            <person name="Menzel F."/>
            <person name="Bornberg-Bauer E."/>
            <person name="Foitzik S."/>
        </authorList>
    </citation>
    <scope>NUCLEOTIDE SEQUENCE [LARGE SCALE GENOMIC DNA]</scope>
    <source>
        <tissue evidence="1">Whole body</tissue>
    </source>
</reference>
<dbReference type="AlphaFoldDB" id="A0A4V3SAW9"/>
<organism evidence="1 2">
    <name type="scientific">Temnothorax longispinosus</name>
    <dbReference type="NCBI Taxonomy" id="300112"/>
    <lineage>
        <taxon>Eukaryota</taxon>
        <taxon>Metazoa</taxon>
        <taxon>Ecdysozoa</taxon>
        <taxon>Arthropoda</taxon>
        <taxon>Hexapoda</taxon>
        <taxon>Insecta</taxon>
        <taxon>Pterygota</taxon>
        <taxon>Neoptera</taxon>
        <taxon>Endopterygota</taxon>
        <taxon>Hymenoptera</taxon>
        <taxon>Apocrita</taxon>
        <taxon>Aculeata</taxon>
        <taxon>Formicoidea</taxon>
        <taxon>Formicidae</taxon>
        <taxon>Myrmicinae</taxon>
        <taxon>Temnothorax</taxon>
    </lineage>
</organism>
<dbReference type="PANTHER" id="PTHR46579">
    <property type="entry name" value="F5/8 TYPE C DOMAIN-CONTAINING PROTEIN-RELATED"/>
    <property type="match status" value="1"/>
</dbReference>
<proteinExistence type="predicted"/>
<protein>
    <recommendedName>
        <fullName evidence="3">Transposase domain-containing protein</fullName>
    </recommendedName>
</protein>
<dbReference type="EMBL" id="QBLH01001893">
    <property type="protein sequence ID" value="TGZ50724.1"/>
    <property type="molecule type" value="Genomic_DNA"/>
</dbReference>
<name>A0A4V3SAW9_9HYME</name>
<sequence length="923" mass="106989">MKQIEMEHQNKKPRLQRNRTMAKRFPRSYKYYLRSCRVENVSTRIMRRLNFKPKVRPNRITCKDSIEDVQYVAENMDMGNINKSHEDTVTMQEAIMENINEIADTSIDVNEAQNVCTERGAGTIEAEAFKICEKLITEDTNNIQLDAIDFDDVLNVENIKGNDINVASDPENKMIYIGDQVSEWDSDLLVIFNDLTDDKNDHQHDICRTRTLQEFTSHEDFLSDIEIPVNKSRGEIFLMIIEYSLKYKLSLNEIISMLQQINLIFSRLILPDARWIVDNILNPKDKIEFHGICPNCCKYIGKINDVESCVICDVCSETINLENPSSSNIFVMIDPTENIKILLEENAEYYDNVIKLRTFNGKIRNIFDGNMYKSFIKKLPENDKHNYVTTIFNTDGAPRFESSNYSIWPIYLQLNEIPIQTKLNRIITCGIWFGRNKPEMTAFLHPFTEMMTKLANQGITCRINNEERLIKVYSLICCVDSVARAPMQGVTLFNGKYGCNWCLHPGEWYEGSNRYPILQHTVQERNMKNMIKFMMKITDKECADVYGLKSISPLINLPYFDVCKGFVPDYMHCCLAGVGKQITNKFLESLPTSKIEELNKILLNVKVPHQLGRLSRSFADISDWKAKEWENFILYYSLPLFRYALPQRFVKYWSLFVESLYTLLKCDISLDELNKADEDLHKFVFLTQELFSKKAMTFNIHQLIHISESVLNWGPLWSHSTFPFESANKDILQAIHCAKGVNLQIVRYVHMQQTLHTLRHRIYPQASPLVINYCEQLTVKRIKKSCKVSSITYLGGGKFIDENIAQNFGMSAKCTLAYQRAIIDGCLVSSKQNNKRSDNSFAILTDNTFIRILDFLVDDENNKEITLCNIVNTSNRICNFLSMVRNIGNETIAIQTKQIVQICVFIEILEECYIATLPNIYHY</sequence>
<comment type="caution">
    <text evidence="1">The sequence shown here is derived from an EMBL/GenBank/DDBJ whole genome shotgun (WGS) entry which is preliminary data.</text>
</comment>
<dbReference type="STRING" id="300112.A0A4V3SAW9"/>
<dbReference type="PANTHER" id="PTHR46579:SF1">
    <property type="entry name" value="F5_8 TYPE C DOMAIN-CONTAINING PROTEIN"/>
    <property type="match status" value="1"/>
</dbReference>
<evidence type="ECO:0000313" key="2">
    <source>
        <dbReference type="Proteomes" id="UP000310200"/>
    </source>
</evidence>
<dbReference type="Proteomes" id="UP000310200">
    <property type="component" value="Unassembled WGS sequence"/>
</dbReference>
<gene>
    <name evidence="1" type="ORF">DBV15_12052</name>
</gene>